<dbReference type="Pfam" id="PF20943">
    <property type="entry name" value="DUF4785_3rd"/>
    <property type="match status" value="1"/>
</dbReference>
<feature type="signal peptide" evidence="1">
    <location>
        <begin position="1"/>
        <end position="22"/>
    </location>
</feature>
<evidence type="ECO:0000313" key="5">
    <source>
        <dbReference type="Proteomes" id="UP001064632"/>
    </source>
</evidence>
<protein>
    <submittedName>
        <fullName evidence="4">DUF4785 family protein</fullName>
    </submittedName>
</protein>
<dbReference type="EMBL" id="CP104694">
    <property type="protein sequence ID" value="UXI66724.1"/>
    <property type="molecule type" value="Genomic_DNA"/>
</dbReference>
<dbReference type="Pfam" id="PF16024">
    <property type="entry name" value="DUF4785_1st"/>
    <property type="match status" value="1"/>
</dbReference>
<dbReference type="Gene3D" id="2.60.40.3870">
    <property type="entry name" value="Uncharacterised protein PF16024, DUF4785"/>
    <property type="match status" value="1"/>
</dbReference>
<proteinExistence type="predicted"/>
<evidence type="ECO:0000259" key="3">
    <source>
        <dbReference type="Pfam" id="PF20943"/>
    </source>
</evidence>
<sequence>MRSTLTSLAAALALILAGSAAADTLQLAPPGAGDQIVKALSARKDRAPGPALERAPVAMSWALDGKEPLAAVPAPFTAESREYWRDADEAALRRGVVLTTTSPQALVRISPHAGNTAKLRPDELVIRAGGRQFAADEAIERLADAEALRQAGMDVAEGTVILKLAAILGKGEVELAIPAAQGKYLIHVFEPQSTQVMQLRAGRDTVIAGTPLEISVQLPGVTTRRVTGLVAAPDGHSQPLSFQRAGDGSYKARVQPDAAHAGGQGLWEVHAFADGSAGSLRVQRDARTAFAVAAPTARLDGTVQPATARDGGLSLRIGVEVAQGSRYQLSGVLYGTAKDGSRQPVAYAQSAAWLEAGKRGVDLSFDAATLGLSPPYELRDLRLSDQANLAVIERREFGVGL</sequence>
<accession>A0ABY6B9M1</accession>
<name>A0ABY6B9M1_9GAMM</name>
<dbReference type="Gene3D" id="2.60.120.1370">
    <property type="match status" value="1"/>
</dbReference>
<gene>
    <name evidence="4" type="ORF">N4264_18485</name>
</gene>
<evidence type="ECO:0000259" key="2">
    <source>
        <dbReference type="Pfam" id="PF16024"/>
    </source>
</evidence>
<keyword evidence="5" id="KW-1185">Reference proteome</keyword>
<feature type="domain" description="DUF4785" evidence="2">
    <location>
        <begin position="50"/>
        <end position="190"/>
    </location>
</feature>
<evidence type="ECO:0000256" key="1">
    <source>
        <dbReference type="SAM" id="SignalP"/>
    </source>
</evidence>
<feature type="chain" id="PRO_5045425844" evidence="1">
    <location>
        <begin position="23"/>
        <end position="401"/>
    </location>
</feature>
<reference evidence="4" key="1">
    <citation type="submission" date="2022-09" db="EMBL/GenBank/DDBJ databases">
        <title>Tahibacter sp. nov., isolated from a fresh water.</title>
        <authorList>
            <person name="Baek J.H."/>
            <person name="Lee J.K."/>
            <person name="Kim J.M."/>
            <person name="Jeon C.O."/>
        </authorList>
    </citation>
    <scope>NUCLEOTIDE SEQUENCE</scope>
    <source>
        <strain evidence="4">W38</strain>
    </source>
</reference>
<dbReference type="Proteomes" id="UP001064632">
    <property type="component" value="Chromosome"/>
</dbReference>
<keyword evidence="1" id="KW-0732">Signal</keyword>
<evidence type="ECO:0000313" key="4">
    <source>
        <dbReference type="EMBL" id="UXI66724.1"/>
    </source>
</evidence>
<dbReference type="RefSeq" id="WP_261693704.1">
    <property type="nucleotide sequence ID" value="NZ_CP104694.1"/>
</dbReference>
<feature type="domain" description="DUF4785" evidence="3">
    <location>
        <begin position="296"/>
        <end position="396"/>
    </location>
</feature>
<dbReference type="InterPro" id="IPR031979">
    <property type="entry name" value="DUF4785_N"/>
</dbReference>
<organism evidence="4 5">
    <name type="scientific">Tahibacter amnicola</name>
    <dbReference type="NCBI Taxonomy" id="2976241"/>
    <lineage>
        <taxon>Bacteria</taxon>
        <taxon>Pseudomonadati</taxon>
        <taxon>Pseudomonadota</taxon>
        <taxon>Gammaproteobacteria</taxon>
        <taxon>Lysobacterales</taxon>
        <taxon>Rhodanobacteraceae</taxon>
        <taxon>Tahibacter</taxon>
    </lineage>
</organism>
<dbReference type="InterPro" id="IPR048295">
    <property type="entry name" value="DUF4785_C"/>
</dbReference>